<dbReference type="AlphaFoldDB" id="A0ABD0JB31"/>
<organism evidence="1 2">
    <name type="scientific">Batillaria attramentaria</name>
    <dbReference type="NCBI Taxonomy" id="370345"/>
    <lineage>
        <taxon>Eukaryota</taxon>
        <taxon>Metazoa</taxon>
        <taxon>Spiralia</taxon>
        <taxon>Lophotrochozoa</taxon>
        <taxon>Mollusca</taxon>
        <taxon>Gastropoda</taxon>
        <taxon>Caenogastropoda</taxon>
        <taxon>Sorbeoconcha</taxon>
        <taxon>Cerithioidea</taxon>
        <taxon>Batillariidae</taxon>
        <taxon>Batillaria</taxon>
    </lineage>
</organism>
<evidence type="ECO:0000313" key="1">
    <source>
        <dbReference type="EMBL" id="KAK7468170.1"/>
    </source>
</evidence>
<protein>
    <submittedName>
        <fullName evidence="1">Uncharacterized protein</fullName>
    </submittedName>
</protein>
<name>A0ABD0JB31_9CAEN</name>
<comment type="caution">
    <text evidence="1">The sequence shown here is derived from an EMBL/GenBank/DDBJ whole genome shotgun (WGS) entry which is preliminary data.</text>
</comment>
<dbReference type="Proteomes" id="UP001519460">
    <property type="component" value="Unassembled WGS sequence"/>
</dbReference>
<keyword evidence="2" id="KW-1185">Reference proteome</keyword>
<evidence type="ECO:0000313" key="2">
    <source>
        <dbReference type="Proteomes" id="UP001519460"/>
    </source>
</evidence>
<accession>A0ABD0JB31</accession>
<reference evidence="1 2" key="1">
    <citation type="journal article" date="2023" name="Sci. Data">
        <title>Genome assembly of the Korean intertidal mud-creeper Batillaria attramentaria.</title>
        <authorList>
            <person name="Patra A.K."/>
            <person name="Ho P.T."/>
            <person name="Jun S."/>
            <person name="Lee S.J."/>
            <person name="Kim Y."/>
            <person name="Won Y.J."/>
        </authorList>
    </citation>
    <scope>NUCLEOTIDE SEQUENCE [LARGE SCALE GENOMIC DNA]</scope>
    <source>
        <strain evidence="1">Wonlab-2016</strain>
    </source>
</reference>
<gene>
    <name evidence="1" type="ORF">BaRGS_00036583</name>
</gene>
<dbReference type="EMBL" id="JACVVK020000520">
    <property type="protein sequence ID" value="KAK7468170.1"/>
    <property type="molecule type" value="Genomic_DNA"/>
</dbReference>
<sequence length="124" mass="14337">MQTLPQFRFIIHSSEEKNQAVKFTTAGLKTAPDKHRRYSSPYNYAYYPMICLRQGGGYISRWLTHKSKQTSCVFSHVSGRYEPRAMVNDDQFQSEINSRFCFPHWALGDHLGVPVGNKILHPDD</sequence>
<proteinExistence type="predicted"/>